<accession>A0A8B0SEU1</accession>
<dbReference type="Proteomes" id="UP000664466">
    <property type="component" value="Unassembled WGS sequence"/>
</dbReference>
<reference evidence="2" key="2">
    <citation type="submission" date="2021-04" db="EMBL/GenBank/DDBJ databases">
        <title>Complete Genome and methylome analysis of Thiothrix fructosivorans ATCC 49748.</title>
        <authorList>
            <person name="Fomenkov A."/>
            <person name="Sun L."/>
            <person name="Vincze T."/>
            <person name="Grabovich M.Y."/>
            <person name="Roberts R.J."/>
        </authorList>
    </citation>
    <scope>NUCLEOTIDE SEQUENCE</scope>
    <source>
        <strain evidence="2">ATCC 49748</strain>
    </source>
</reference>
<evidence type="ECO:0000313" key="3">
    <source>
        <dbReference type="Proteomes" id="UP000664466"/>
    </source>
</evidence>
<sequence>MEDHTKIIEQLPYAILTQWKTAQREDTPTEWAYVAGMIGGEISRNPAPALMDLHNVAMQNANTAASRATTGKFSLLTPAQRLQELFSITTRMKSHAAILGQFFVRPTTKKTAIAGMDTEISNMLVLWELVKADLEVQS</sequence>
<keyword evidence="3" id="KW-1185">Reference proteome</keyword>
<organism evidence="2">
    <name type="scientific">Thiothrix fructosivorans</name>
    <dbReference type="NCBI Taxonomy" id="111770"/>
    <lineage>
        <taxon>Bacteria</taxon>
        <taxon>Pseudomonadati</taxon>
        <taxon>Pseudomonadota</taxon>
        <taxon>Gammaproteobacteria</taxon>
        <taxon>Thiotrichales</taxon>
        <taxon>Thiotrichaceae</taxon>
        <taxon>Thiothrix</taxon>
    </lineage>
</organism>
<evidence type="ECO:0000313" key="2">
    <source>
        <dbReference type="EMBL" id="QTX10563.1"/>
    </source>
</evidence>
<gene>
    <name evidence="2" type="ORF">J1836_018660</name>
    <name evidence="1" type="ORF">J1836_02405</name>
</gene>
<proteinExistence type="predicted"/>
<protein>
    <submittedName>
        <fullName evidence="2">Uncharacterized protein</fullName>
    </submittedName>
</protein>
<reference evidence="1 3" key="1">
    <citation type="submission" date="2021-03" db="EMBL/GenBank/DDBJ databases">
        <title>Draft genome and methylome analysis of Thiotrix fructosivoruns ATCC 49748.</title>
        <authorList>
            <person name="Fomenkov A."/>
            <person name="Grabovich M.Y."/>
            <person name="Roberts R.J."/>
        </authorList>
    </citation>
    <scope>NUCLEOTIDE SEQUENCE [LARGE SCALE GENOMIC DNA]</scope>
    <source>
        <strain evidence="1 3">ATCC 49748</strain>
        <plasmid evidence="1">pTfr446</plasmid>
    </source>
</reference>
<dbReference type="EMBL" id="JAFMPM010000005">
    <property type="protein sequence ID" value="MBO0611781.1"/>
    <property type="molecule type" value="Genomic_DNA"/>
</dbReference>
<keyword evidence="1" id="KW-0614">Plasmid</keyword>
<name>A0A8B0SEU1_9GAMM</name>
<dbReference type="RefSeq" id="WP_207249295.1">
    <property type="nucleotide sequence ID" value="NZ_JAFMPM010000005.1"/>
</dbReference>
<geneLocation type="plasmid" evidence="1">
    <name>pTfr446</name>
</geneLocation>
<evidence type="ECO:0000313" key="1">
    <source>
        <dbReference type="EMBL" id="MBO0611781.1"/>
    </source>
</evidence>
<dbReference type="AlphaFoldDB" id="A0A8B0SEU1"/>
<dbReference type="EMBL" id="CP072748">
    <property type="protein sequence ID" value="QTX10563.1"/>
    <property type="molecule type" value="Genomic_DNA"/>
</dbReference>